<dbReference type="InterPro" id="IPR003593">
    <property type="entry name" value="AAA+_ATPase"/>
</dbReference>
<accession>A0A6G7CNL7</accession>
<dbReference type="PANTHER" id="PTHR43297">
    <property type="entry name" value="OLIGOPEPTIDE TRANSPORT ATP-BINDING PROTEIN APPD"/>
    <property type="match status" value="1"/>
</dbReference>
<comment type="similarity">
    <text evidence="2">Belongs to the ABC transporter superfamily.</text>
</comment>
<keyword evidence="7" id="KW-0472">Membrane</keyword>
<dbReference type="GO" id="GO:0005524">
    <property type="term" value="F:ATP binding"/>
    <property type="evidence" value="ECO:0007669"/>
    <property type="project" value="UniProtKB-KW"/>
</dbReference>
<organism evidence="9 10">
    <name type="scientific">Vibrio ziniensis</name>
    <dbReference type="NCBI Taxonomy" id="2711221"/>
    <lineage>
        <taxon>Bacteria</taxon>
        <taxon>Pseudomonadati</taxon>
        <taxon>Pseudomonadota</taxon>
        <taxon>Gammaproteobacteria</taxon>
        <taxon>Vibrionales</taxon>
        <taxon>Vibrionaceae</taxon>
        <taxon>Vibrio</taxon>
    </lineage>
</organism>
<dbReference type="InterPro" id="IPR017871">
    <property type="entry name" value="ABC_transporter-like_CS"/>
</dbReference>
<keyword evidence="4" id="KW-1003">Cell membrane</keyword>
<evidence type="ECO:0000256" key="2">
    <source>
        <dbReference type="ARBA" id="ARBA00005417"/>
    </source>
</evidence>
<dbReference type="InterPro" id="IPR003439">
    <property type="entry name" value="ABC_transporter-like_ATP-bd"/>
</dbReference>
<protein>
    <submittedName>
        <fullName evidence="9">ABC transporter ATP-binding protein</fullName>
    </submittedName>
</protein>
<dbReference type="PANTHER" id="PTHR43297:SF7">
    <property type="entry name" value="D,D-DIPEPTIDE TRANSPORT ATP-BINDING PROTEIN DDPD-RELATED"/>
    <property type="match status" value="1"/>
</dbReference>
<dbReference type="SUPFAM" id="SSF52540">
    <property type="entry name" value="P-loop containing nucleoside triphosphate hydrolases"/>
    <property type="match status" value="2"/>
</dbReference>
<dbReference type="GO" id="GO:0005886">
    <property type="term" value="C:plasma membrane"/>
    <property type="evidence" value="ECO:0007669"/>
    <property type="project" value="UniProtKB-SubCell"/>
</dbReference>
<dbReference type="KEGG" id="vzi:G5S32_17215"/>
<dbReference type="Gene3D" id="3.40.50.300">
    <property type="entry name" value="P-loop containing nucleotide triphosphate hydrolases"/>
    <property type="match status" value="2"/>
</dbReference>
<keyword evidence="6 9" id="KW-0067">ATP-binding</keyword>
<dbReference type="GO" id="GO:0016887">
    <property type="term" value="F:ATP hydrolysis activity"/>
    <property type="evidence" value="ECO:0007669"/>
    <property type="project" value="InterPro"/>
</dbReference>
<dbReference type="SMART" id="SM00382">
    <property type="entry name" value="AAA"/>
    <property type="match status" value="2"/>
</dbReference>
<evidence type="ECO:0000313" key="10">
    <source>
        <dbReference type="Proteomes" id="UP000503003"/>
    </source>
</evidence>
<dbReference type="InterPro" id="IPR050388">
    <property type="entry name" value="ABC_Ni/Peptide_Import"/>
</dbReference>
<evidence type="ECO:0000256" key="6">
    <source>
        <dbReference type="ARBA" id="ARBA00022840"/>
    </source>
</evidence>
<dbReference type="RefSeq" id="WP_165313399.1">
    <property type="nucleotide sequence ID" value="NZ_CP049332.1"/>
</dbReference>
<evidence type="ECO:0000256" key="7">
    <source>
        <dbReference type="ARBA" id="ARBA00023136"/>
    </source>
</evidence>
<proteinExistence type="inferred from homology"/>
<evidence type="ECO:0000256" key="3">
    <source>
        <dbReference type="ARBA" id="ARBA00022448"/>
    </source>
</evidence>
<keyword evidence="10" id="KW-1185">Reference proteome</keyword>
<evidence type="ECO:0000256" key="4">
    <source>
        <dbReference type="ARBA" id="ARBA00022475"/>
    </source>
</evidence>
<comment type="subcellular location">
    <subcellularLocation>
        <location evidence="1">Cell inner membrane</location>
        <topology evidence="1">Peripheral membrane protein</topology>
    </subcellularLocation>
</comment>
<sequence>MSELLRISNLNIAVGERPLLENVSLVVKKGEPLVILGQTGSGKSLLMKWIMASIDSSLNCNGDISIHGEAVNMAQRRTLWGSQMAMLPQEPMTTLDPLMKSGEQVAEVSRFVLGFSKHQARFMAQQELERYGLAHTYQKRVGQLSGGMAQRMAICVSTAANASIILADEPTKGLDVNRRDDVVDMLRDKTKDDGLIVVTHDVDVALRLGGQILVLHYGKVVEQGQTLQVLANPQQEYTQELIRSTPKNWSKSRCEKGTQSRILRVENLSIERGKQKLFESLSFDVQQGEIVGIVGDSGCGKSSLGDAILGHLKASSGEIDRQKTQGKAKWLKLYQDPFTSLAQHLTLGKMLDDLIALHKLDASRVAPLMEKLALREQVLTYNSSQVSGGELQRFSILRALMMDPVFLFADEPTSRLDPIIAKEVTMQLAQLAREQNCGLLIVSHDPDLIDAIADKVINISDYVPQTVSLQESIA</sequence>
<evidence type="ECO:0000313" key="9">
    <source>
        <dbReference type="EMBL" id="QIH43727.1"/>
    </source>
</evidence>
<dbReference type="PROSITE" id="PS00675">
    <property type="entry name" value="SIGMA54_INTERACT_1"/>
    <property type="match status" value="1"/>
</dbReference>
<evidence type="ECO:0000256" key="5">
    <source>
        <dbReference type="ARBA" id="ARBA00022741"/>
    </source>
</evidence>
<reference evidence="9 10" key="1">
    <citation type="submission" date="2020-02" db="EMBL/GenBank/DDBJ databases">
        <title>A complete genome of a marine bacterium Vibrio sp. ZWAL4003 isolated from the mangrove sediment with the ability to degrade polysaccharides.</title>
        <authorList>
            <person name="Wu J."/>
            <person name="Qu W."/>
            <person name="Zeng R."/>
        </authorList>
    </citation>
    <scope>NUCLEOTIDE SEQUENCE [LARGE SCALE GENOMIC DNA]</scope>
    <source>
        <strain evidence="9 10">ZWAL4003</strain>
    </source>
</reference>
<dbReference type="PROSITE" id="PS50893">
    <property type="entry name" value="ABC_TRANSPORTER_2"/>
    <property type="match status" value="2"/>
</dbReference>
<dbReference type="InterPro" id="IPR027417">
    <property type="entry name" value="P-loop_NTPase"/>
</dbReference>
<name>A0A6G7CNL7_9VIBR</name>
<dbReference type="InterPro" id="IPR025662">
    <property type="entry name" value="Sigma_54_int_dom_ATP-bd_1"/>
</dbReference>
<evidence type="ECO:0000256" key="1">
    <source>
        <dbReference type="ARBA" id="ARBA00004417"/>
    </source>
</evidence>
<dbReference type="EMBL" id="CP049332">
    <property type="protein sequence ID" value="QIH43727.1"/>
    <property type="molecule type" value="Genomic_DNA"/>
</dbReference>
<dbReference type="PROSITE" id="PS00211">
    <property type="entry name" value="ABC_TRANSPORTER_1"/>
    <property type="match status" value="2"/>
</dbReference>
<keyword evidence="3" id="KW-0813">Transport</keyword>
<dbReference type="Proteomes" id="UP000503003">
    <property type="component" value="Chromosome 2"/>
</dbReference>
<feature type="domain" description="ABC transporter" evidence="8">
    <location>
        <begin position="5"/>
        <end position="242"/>
    </location>
</feature>
<evidence type="ECO:0000259" key="8">
    <source>
        <dbReference type="PROSITE" id="PS50893"/>
    </source>
</evidence>
<gene>
    <name evidence="9" type="ORF">G5S32_17215</name>
</gene>
<feature type="domain" description="ABC transporter" evidence="8">
    <location>
        <begin position="263"/>
        <end position="474"/>
    </location>
</feature>
<dbReference type="Pfam" id="PF00005">
    <property type="entry name" value="ABC_tran"/>
    <property type="match status" value="2"/>
</dbReference>
<keyword evidence="5" id="KW-0547">Nucleotide-binding</keyword>
<dbReference type="AlphaFoldDB" id="A0A6G7CNL7"/>